<dbReference type="Proteomes" id="UP001595824">
    <property type="component" value="Unassembled WGS sequence"/>
</dbReference>
<dbReference type="Pfam" id="PF12697">
    <property type="entry name" value="Abhydrolase_6"/>
    <property type="match status" value="1"/>
</dbReference>
<feature type="compositionally biased region" description="Low complexity" evidence="1">
    <location>
        <begin position="19"/>
        <end position="28"/>
    </location>
</feature>
<sequence length="290" mass="31367">MTTRWGTNGRCPRDDRTRPPAAAPTRPGRLPRPDGTYLAYEDHAPPPPSSPPVLLLHGLAGHRGEWDDLAARLRADGHRVVAYDARGHGGSTRRPGDVTREAHVADAAALADELALAPAVVVGQSFGGHTALLLAAARPDLVRSLVLVEAGPSIAPPDLPARIGAWLDSWPVPFPTAEAAARFLGHEAWARGLEQRADGWWPRTDKDVIVSTIAELTRRDHWREWQAITCPVLVVRGTDGTMREAESTGMHARRPAATRLLTLPAAGHDVHLDQPEALYEAVRAFLADQT</sequence>
<dbReference type="EMBL" id="JBHSDP010000012">
    <property type="protein sequence ID" value="MFC4328423.1"/>
    <property type="molecule type" value="Genomic_DNA"/>
</dbReference>
<dbReference type="PRINTS" id="PR00111">
    <property type="entry name" value="ABHYDROLASE"/>
</dbReference>
<feature type="region of interest" description="Disordered" evidence="1">
    <location>
        <begin position="1"/>
        <end position="50"/>
    </location>
</feature>
<proteinExistence type="predicted"/>
<evidence type="ECO:0000259" key="2">
    <source>
        <dbReference type="Pfam" id="PF12697"/>
    </source>
</evidence>
<accession>A0ABV8TCU6</accession>
<dbReference type="InterPro" id="IPR000073">
    <property type="entry name" value="AB_hydrolase_1"/>
</dbReference>
<gene>
    <name evidence="3" type="ORF">ACFPC0_11350</name>
</gene>
<dbReference type="RefSeq" id="WP_381738649.1">
    <property type="nucleotide sequence ID" value="NZ_JBHSDP010000012.1"/>
</dbReference>
<dbReference type="InterPro" id="IPR050266">
    <property type="entry name" value="AB_hydrolase_sf"/>
</dbReference>
<evidence type="ECO:0000313" key="3">
    <source>
        <dbReference type="EMBL" id="MFC4328423.1"/>
    </source>
</evidence>
<dbReference type="GO" id="GO:0016787">
    <property type="term" value="F:hydrolase activity"/>
    <property type="evidence" value="ECO:0007669"/>
    <property type="project" value="UniProtKB-KW"/>
</dbReference>
<comment type="caution">
    <text evidence="3">The sequence shown here is derived from an EMBL/GenBank/DDBJ whole genome shotgun (WGS) entry which is preliminary data.</text>
</comment>
<evidence type="ECO:0000256" key="1">
    <source>
        <dbReference type="SAM" id="MobiDB-lite"/>
    </source>
</evidence>
<keyword evidence="3" id="KW-0378">Hydrolase</keyword>
<dbReference type="SUPFAM" id="SSF53474">
    <property type="entry name" value="alpha/beta-Hydrolases"/>
    <property type="match status" value="1"/>
</dbReference>
<name>A0ABV8TCU6_9ACTN</name>
<organism evidence="3 4">
    <name type="scientific">Streptomyces andamanensis</name>
    <dbReference type="NCBI Taxonomy" id="1565035"/>
    <lineage>
        <taxon>Bacteria</taxon>
        <taxon>Bacillati</taxon>
        <taxon>Actinomycetota</taxon>
        <taxon>Actinomycetes</taxon>
        <taxon>Kitasatosporales</taxon>
        <taxon>Streptomycetaceae</taxon>
        <taxon>Streptomyces</taxon>
    </lineage>
</organism>
<dbReference type="InterPro" id="IPR029058">
    <property type="entry name" value="AB_hydrolase_fold"/>
</dbReference>
<feature type="domain" description="AB hydrolase-1" evidence="2">
    <location>
        <begin position="53"/>
        <end position="281"/>
    </location>
</feature>
<evidence type="ECO:0000313" key="4">
    <source>
        <dbReference type="Proteomes" id="UP001595824"/>
    </source>
</evidence>
<dbReference type="Gene3D" id="3.40.50.1820">
    <property type="entry name" value="alpha/beta hydrolase"/>
    <property type="match status" value="1"/>
</dbReference>
<reference evidence="4" key="1">
    <citation type="journal article" date="2019" name="Int. J. Syst. Evol. Microbiol.">
        <title>The Global Catalogue of Microorganisms (GCM) 10K type strain sequencing project: providing services to taxonomists for standard genome sequencing and annotation.</title>
        <authorList>
            <consortium name="The Broad Institute Genomics Platform"/>
            <consortium name="The Broad Institute Genome Sequencing Center for Infectious Disease"/>
            <person name="Wu L."/>
            <person name="Ma J."/>
        </authorList>
    </citation>
    <scope>NUCLEOTIDE SEQUENCE [LARGE SCALE GENOMIC DNA]</scope>
    <source>
        <strain evidence="4">PCU 347</strain>
    </source>
</reference>
<dbReference type="PANTHER" id="PTHR43798:SF33">
    <property type="entry name" value="HYDROLASE, PUTATIVE (AFU_ORTHOLOGUE AFUA_2G14860)-RELATED"/>
    <property type="match status" value="1"/>
</dbReference>
<protein>
    <submittedName>
        <fullName evidence="3">Alpha/beta fold hydrolase</fullName>
    </submittedName>
</protein>
<keyword evidence="4" id="KW-1185">Reference proteome</keyword>
<dbReference type="PANTHER" id="PTHR43798">
    <property type="entry name" value="MONOACYLGLYCEROL LIPASE"/>
    <property type="match status" value="1"/>
</dbReference>